<reference evidence="2" key="1">
    <citation type="journal article" date="2020" name="J. Eukaryot. Microbiol.">
        <title>De novo Sequencing, Assembly and Annotation of the Transcriptome for the Free-Living Testate Amoeba Arcella intermedia.</title>
        <authorList>
            <person name="Ribeiro G.M."/>
            <person name="Porfirio-Sousa A.L."/>
            <person name="Maurer-Alcala X.X."/>
            <person name="Katz L.A."/>
            <person name="Lahr D.J.G."/>
        </authorList>
    </citation>
    <scope>NUCLEOTIDE SEQUENCE</scope>
</reference>
<dbReference type="InterPro" id="IPR011990">
    <property type="entry name" value="TPR-like_helical_dom_sf"/>
</dbReference>
<dbReference type="PANTHER" id="PTHR12197:SF292">
    <property type="entry name" value="SET DOMAIN-CONTAINING PROTEIN"/>
    <property type="match status" value="1"/>
</dbReference>
<dbReference type="PANTHER" id="PTHR12197">
    <property type="entry name" value="HISTONE-LYSINE N-METHYLTRANSFERASE SMYD"/>
    <property type="match status" value="1"/>
</dbReference>
<dbReference type="PROSITE" id="PS50280">
    <property type="entry name" value="SET"/>
    <property type="match status" value="1"/>
</dbReference>
<dbReference type="InterPro" id="IPR050869">
    <property type="entry name" value="H3K4_H4K5_MeTrfase"/>
</dbReference>
<dbReference type="Gene3D" id="1.25.40.10">
    <property type="entry name" value="Tetratricopeptide repeat domain"/>
    <property type="match status" value="1"/>
</dbReference>
<protein>
    <recommendedName>
        <fullName evidence="1">SET domain-containing protein</fullName>
    </recommendedName>
</protein>
<evidence type="ECO:0000259" key="1">
    <source>
        <dbReference type="PROSITE" id="PS50280"/>
    </source>
</evidence>
<accession>A0A6B2L581</accession>
<dbReference type="SUPFAM" id="SSF82199">
    <property type="entry name" value="SET domain"/>
    <property type="match status" value="1"/>
</dbReference>
<dbReference type="Pfam" id="PF00856">
    <property type="entry name" value="SET"/>
    <property type="match status" value="1"/>
</dbReference>
<dbReference type="PROSITE" id="PS00261">
    <property type="entry name" value="GLYCO_HORMONE_BETA_1"/>
    <property type="match status" value="1"/>
</dbReference>
<dbReference type="Gene3D" id="2.170.270.10">
    <property type="entry name" value="SET domain"/>
    <property type="match status" value="1"/>
</dbReference>
<organism evidence="2">
    <name type="scientific">Arcella intermedia</name>
    <dbReference type="NCBI Taxonomy" id="1963864"/>
    <lineage>
        <taxon>Eukaryota</taxon>
        <taxon>Amoebozoa</taxon>
        <taxon>Tubulinea</taxon>
        <taxon>Elardia</taxon>
        <taxon>Arcellinida</taxon>
        <taxon>Sphaerothecina</taxon>
        <taxon>Arcellidae</taxon>
        <taxon>Arcella</taxon>
    </lineage>
</organism>
<dbReference type="GO" id="GO:0005179">
    <property type="term" value="F:hormone activity"/>
    <property type="evidence" value="ECO:0007669"/>
    <property type="project" value="InterPro"/>
</dbReference>
<evidence type="ECO:0000313" key="2">
    <source>
        <dbReference type="EMBL" id="NDV32037.1"/>
    </source>
</evidence>
<dbReference type="InterPro" id="IPR018245">
    <property type="entry name" value="Gonadotropin_bsu_CS"/>
</dbReference>
<dbReference type="EMBL" id="GIBP01003068">
    <property type="protein sequence ID" value="NDV32037.1"/>
    <property type="molecule type" value="Transcribed_RNA"/>
</dbReference>
<sequence>MSVPREGWGCIACCDRTCMGYCDTYRRSFMEVRPALSAIPTIAKDTGTLPGHIQMAIKYIALKNSKQNTNLSQLTDLRNTREKGPERDQDLATAEKILSYLPPGLKDSPSLAADVAHVLGVVPSNAHKIAHIQGAGLFPLASMIEHSCKPNTNYETHGTKLTITATAPITAGQSISISYLEPYLPKQERLEQLLGRYHFECKCEMCVPEAKDITRAFLCKQSKCDGIVYPIANGTETAHWVCSKCNKAISAEYFHEIIELEKEQKAKALSDVPVGDLLENGCMHQSHYLIHRALDNRVRLLSRLRPNLCEALLSRLIENANLLLPPIHPDKAVYYDMQGQVRKLMGDINGCREAFQEAHSMREKCSGKTAPSTLRAKQKFTNPEKVEISLWSPS</sequence>
<proteinExistence type="predicted"/>
<name>A0A6B2L581_9EUKA</name>
<dbReference type="InterPro" id="IPR046341">
    <property type="entry name" value="SET_dom_sf"/>
</dbReference>
<dbReference type="InterPro" id="IPR001214">
    <property type="entry name" value="SET_dom"/>
</dbReference>
<feature type="domain" description="SET" evidence="1">
    <location>
        <begin position="1"/>
        <end position="180"/>
    </location>
</feature>
<dbReference type="AlphaFoldDB" id="A0A6B2L581"/>
<dbReference type="GO" id="GO:0005576">
    <property type="term" value="C:extracellular region"/>
    <property type="evidence" value="ECO:0007669"/>
    <property type="project" value="InterPro"/>
</dbReference>